<dbReference type="EMBL" id="JAOCZP010000001">
    <property type="protein sequence ID" value="MCT7374008.1"/>
    <property type="molecule type" value="Genomic_DNA"/>
</dbReference>
<gene>
    <name evidence="1" type="ORF">N5A92_03015</name>
</gene>
<sequence length="200" mass="20961">MHHAIFYELPEADPDTDRFTYKSANGEVTIVLVGDPSKVPAVAKKMAGTGTELVELCGGMPLAVRAKVRAAVPSNTRVASVSFGIESIVQAAEFNRAFMDGKPPAEACIVSAPGANPAVDRFVRTAGSQNTTFIMADERAAPDVARRLVDQGVGLIELYGGFSDETAAEIIDAVAGRSAVGVSGFGHEPPKARFNPETAQ</sequence>
<name>A0ABT2LK02_9HYPH</name>
<evidence type="ECO:0000313" key="2">
    <source>
        <dbReference type="Proteomes" id="UP001320831"/>
    </source>
</evidence>
<dbReference type="RefSeq" id="WP_260900357.1">
    <property type="nucleotide sequence ID" value="NZ_JAOCZP010000001.1"/>
</dbReference>
<reference evidence="1 2" key="1">
    <citation type="submission" date="2022-09" db="EMBL/GenBank/DDBJ databases">
        <title>Chelativorans salina sp. nov., a novel slightly halophilic bacterium isolated from a saline lake sediment enrichment.</title>
        <authorList>
            <person name="Gao L."/>
            <person name="Fang B.-Z."/>
            <person name="Li W.-J."/>
        </authorList>
    </citation>
    <scope>NUCLEOTIDE SEQUENCE [LARGE SCALE GENOMIC DNA]</scope>
    <source>
        <strain evidence="1 2">EGI FJ00035</strain>
    </source>
</reference>
<organism evidence="1 2">
    <name type="scientific">Chelativorans salis</name>
    <dbReference type="NCBI Taxonomy" id="2978478"/>
    <lineage>
        <taxon>Bacteria</taxon>
        <taxon>Pseudomonadati</taxon>
        <taxon>Pseudomonadota</taxon>
        <taxon>Alphaproteobacteria</taxon>
        <taxon>Hyphomicrobiales</taxon>
        <taxon>Phyllobacteriaceae</taxon>
        <taxon>Chelativorans</taxon>
    </lineage>
</organism>
<dbReference type="InterPro" id="IPR045441">
    <property type="entry name" value="DUF6506"/>
</dbReference>
<dbReference type="Proteomes" id="UP001320831">
    <property type="component" value="Unassembled WGS sequence"/>
</dbReference>
<dbReference type="Pfam" id="PF20116">
    <property type="entry name" value="DUF6506"/>
    <property type="match status" value="2"/>
</dbReference>
<protein>
    <submittedName>
        <fullName evidence="1">DUF6506 family protein</fullName>
    </submittedName>
</protein>
<proteinExistence type="predicted"/>
<comment type="caution">
    <text evidence="1">The sequence shown here is derived from an EMBL/GenBank/DDBJ whole genome shotgun (WGS) entry which is preliminary data.</text>
</comment>
<keyword evidence="2" id="KW-1185">Reference proteome</keyword>
<accession>A0ABT2LK02</accession>
<evidence type="ECO:0000313" key="1">
    <source>
        <dbReference type="EMBL" id="MCT7374008.1"/>
    </source>
</evidence>